<comment type="cofactor">
    <cofactor evidence="12">
        <name>Mg(2+)</name>
        <dbReference type="ChEBI" id="CHEBI:18420"/>
    </cofactor>
</comment>
<dbReference type="GO" id="GO:0005524">
    <property type="term" value="F:ATP binding"/>
    <property type="evidence" value="ECO:0007669"/>
    <property type="project" value="UniProtKB-KW"/>
</dbReference>
<dbReference type="Pfam" id="PF00692">
    <property type="entry name" value="dUTPase"/>
    <property type="match status" value="1"/>
</dbReference>
<dbReference type="NCBIfam" id="NF001862">
    <property type="entry name" value="PRK00601.1"/>
    <property type="match status" value="1"/>
</dbReference>
<comment type="function">
    <text evidence="12">Involved in nucleotide metabolism via production of dUMP, the immediate precursor of thymidine nucleotides, and decreases the intracellular concentration of dUTP so that uracil cannot be incorporated into DNA.</text>
</comment>
<evidence type="ECO:0000256" key="12">
    <source>
        <dbReference type="RuleBase" id="RU367024"/>
    </source>
</evidence>
<dbReference type="GO" id="GO:0046081">
    <property type="term" value="P:dUTP catabolic process"/>
    <property type="evidence" value="ECO:0007669"/>
    <property type="project" value="UniProtKB-UniRule"/>
</dbReference>
<keyword evidence="3 12" id="KW-0479">Metal-binding</keyword>
<dbReference type="GO" id="GO:0006226">
    <property type="term" value="P:dUMP biosynthetic process"/>
    <property type="evidence" value="ECO:0007669"/>
    <property type="project" value="UniProtKB-UniRule"/>
</dbReference>
<dbReference type="InterPro" id="IPR016151">
    <property type="entry name" value="DNA_mismatch_repair_MutS_N"/>
</dbReference>
<dbReference type="Gene3D" id="2.70.40.10">
    <property type="match status" value="1"/>
</dbReference>
<evidence type="ECO:0000256" key="1">
    <source>
        <dbReference type="ARBA" id="ARBA00005142"/>
    </source>
</evidence>
<dbReference type="InterPro" id="IPR008181">
    <property type="entry name" value="dUTPase"/>
</dbReference>
<evidence type="ECO:0000256" key="3">
    <source>
        <dbReference type="ARBA" id="ARBA00022723"/>
    </source>
</evidence>
<dbReference type="AlphaFoldDB" id="A0A7R8WW76"/>
<sequence length="308" mass="33887">MPDKVKISLTPMEHAVGLQLPTYATEQSAGMDLTAALEEAIEIGPGERMLIPTGLSIALPEGYEAQIRPRSGLALKHGITVLNSPGTIDADYRGEIGVILANLGQEEFTIERGMRIAQMVIAQHAHVTWEVAEELSETSRGASGFGSTGHTPMMAQYLNLKQQYPDCLLFYRMGDFYEMFFDDAIQASQTLDITLTKRGKTEGTDIPMCGIPFHSYEPYMAKLIQAGFKVAICEQSETPDQAKARAKREGKPASKTLVHRDVVRVFTQGTLTEDNLLDARENNYLAALSEIAGQYGLAWLEISTGDFY</sequence>
<evidence type="ECO:0000256" key="5">
    <source>
        <dbReference type="ARBA" id="ARBA00022763"/>
    </source>
</evidence>
<keyword evidence="8 12" id="KW-0460">Magnesium</keyword>
<dbReference type="SUPFAM" id="SSF53150">
    <property type="entry name" value="DNA repair protein MutS, domain II"/>
    <property type="match status" value="1"/>
</dbReference>
<keyword evidence="9 12" id="KW-0546">Nucleotide metabolism</keyword>
<dbReference type="SUPFAM" id="SSF55271">
    <property type="entry name" value="DNA repair protein MutS, domain I"/>
    <property type="match status" value="1"/>
</dbReference>
<proteinExistence type="inferred from homology"/>
<evidence type="ECO:0000256" key="6">
    <source>
        <dbReference type="ARBA" id="ARBA00022801"/>
    </source>
</evidence>
<dbReference type="EC" id="3.6.1.23" evidence="12"/>
<keyword evidence="4" id="KW-0547">Nucleotide-binding</keyword>
<gene>
    <name evidence="13" type="ORF">CTOB1V02_LOCUS13440</name>
</gene>
<dbReference type="FunFam" id="3.40.1170.10:FF:000001">
    <property type="entry name" value="DNA mismatch repair protein MutS"/>
    <property type="match status" value="1"/>
</dbReference>
<dbReference type="PANTHER" id="PTHR11241:SF0">
    <property type="entry name" value="DEOXYURIDINE 5'-TRIPHOSPHATE NUCLEOTIDOHYDROLASE"/>
    <property type="match status" value="1"/>
</dbReference>
<evidence type="ECO:0000256" key="8">
    <source>
        <dbReference type="ARBA" id="ARBA00022842"/>
    </source>
</evidence>
<dbReference type="EMBL" id="OB673825">
    <property type="protein sequence ID" value="CAD7235625.1"/>
    <property type="molecule type" value="Genomic_DNA"/>
</dbReference>
<dbReference type="Gene3D" id="3.40.1170.10">
    <property type="entry name" value="DNA repair protein MutS, domain I"/>
    <property type="match status" value="1"/>
</dbReference>
<evidence type="ECO:0000256" key="10">
    <source>
        <dbReference type="ARBA" id="ARBA00023125"/>
    </source>
</evidence>
<dbReference type="SUPFAM" id="SSF51283">
    <property type="entry name" value="dUTPase-like"/>
    <property type="match status" value="1"/>
</dbReference>
<dbReference type="UniPathway" id="UPA00610">
    <property type="reaction ID" value="UER00666"/>
</dbReference>
<keyword evidence="5" id="KW-0227">DNA damage</keyword>
<evidence type="ECO:0000256" key="7">
    <source>
        <dbReference type="ARBA" id="ARBA00022840"/>
    </source>
</evidence>
<dbReference type="InterPro" id="IPR033704">
    <property type="entry name" value="dUTPase_trimeric"/>
</dbReference>
<keyword evidence="11" id="KW-0234">DNA repair</keyword>
<accession>A0A7R8WW76</accession>
<dbReference type="GO" id="GO:0030983">
    <property type="term" value="F:mismatched DNA binding"/>
    <property type="evidence" value="ECO:0007669"/>
    <property type="project" value="InterPro"/>
</dbReference>
<dbReference type="InterPro" id="IPR036157">
    <property type="entry name" value="dUTPase-like_sf"/>
</dbReference>
<dbReference type="Pfam" id="PF01624">
    <property type="entry name" value="MutS_I"/>
    <property type="match status" value="1"/>
</dbReference>
<organism evidence="13">
    <name type="scientific">Cyprideis torosa</name>
    <dbReference type="NCBI Taxonomy" id="163714"/>
    <lineage>
        <taxon>Eukaryota</taxon>
        <taxon>Metazoa</taxon>
        <taxon>Ecdysozoa</taxon>
        <taxon>Arthropoda</taxon>
        <taxon>Crustacea</taxon>
        <taxon>Oligostraca</taxon>
        <taxon>Ostracoda</taxon>
        <taxon>Podocopa</taxon>
        <taxon>Podocopida</taxon>
        <taxon>Cytherocopina</taxon>
        <taxon>Cytheroidea</taxon>
        <taxon>Cytherideidae</taxon>
        <taxon>Cyprideis</taxon>
    </lineage>
</organism>
<dbReference type="OrthoDB" id="419889at2759"/>
<keyword evidence="7" id="KW-0067">ATP-binding</keyword>
<dbReference type="InterPro" id="IPR007695">
    <property type="entry name" value="DNA_mismatch_repair_MutS-lik_N"/>
</dbReference>
<evidence type="ECO:0000256" key="2">
    <source>
        <dbReference type="ARBA" id="ARBA00006581"/>
    </source>
</evidence>
<dbReference type="GO" id="GO:0004170">
    <property type="term" value="F:dUTP diphosphatase activity"/>
    <property type="evidence" value="ECO:0007669"/>
    <property type="project" value="UniProtKB-UniRule"/>
</dbReference>
<comment type="catalytic activity">
    <reaction evidence="12">
        <text>dUTP + H2O = dUMP + diphosphate + H(+)</text>
        <dbReference type="Rhea" id="RHEA:10248"/>
        <dbReference type="ChEBI" id="CHEBI:15377"/>
        <dbReference type="ChEBI" id="CHEBI:15378"/>
        <dbReference type="ChEBI" id="CHEBI:33019"/>
        <dbReference type="ChEBI" id="CHEBI:61555"/>
        <dbReference type="ChEBI" id="CHEBI:246422"/>
        <dbReference type="EC" id="3.6.1.23"/>
    </reaction>
</comment>
<dbReference type="GO" id="GO:0006298">
    <property type="term" value="P:mismatch repair"/>
    <property type="evidence" value="ECO:0007669"/>
    <property type="project" value="InterPro"/>
</dbReference>
<dbReference type="NCBIfam" id="TIGR00576">
    <property type="entry name" value="dut"/>
    <property type="match status" value="1"/>
</dbReference>
<evidence type="ECO:0000256" key="11">
    <source>
        <dbReference type="ARBA" id="ARBA00023204"/>
    </source>
</evidence>
<protein>
    <recommendedName>
        <fullName evidence="12">Deoxyuridine 5'-triphosphate nucleotidohydrolase</fullName>
        <shortName evidence="12">dUTPase</shortName>
        <ecNumber evidence="12">3.6.1.23</ecNumber>
    </recommendedName>
    <alternativeName>
        <fullName evidence="12">dUTP pyrophosphatase</fullName>
    </alternativeName>
</protein>
<comment type="similarity">
    <text evidence="2 12">Belongs to the dUTPase family.</text>
</comment>
<dbReference type="PANTHER" id="PTHR11241">
    <property type="entry name" value="DEOXYURIDINE 5'-TRIPHOSPHATE NUCLEOTIDOHYDROLASE"/>
    <property type="match status" value="1"/>
</dbReference>
<name>A0A7R8WW76_9CRUS</name>
<dbReference type="InterPro" id="IPR036678">
    <property type="entry name" value="MutS_con_dom_sf"/>
</dbReference>
<dbReference type="CDD" id="cd07557">
    <property type="entry name" value="trimeric_dUTPase"/>
    <property type="match status" value="1"/>
</dbReference>
<feature type="non-terminal residue" evidence="13">
    <location>
        <position position="308"/>
    </location>
</feature>
<keyword evidence="6 12" id="KW-0378">Hydrolase</keyword>
<dbReference type="HAMAP" id="MF_00116">
    <property type="entry name" value="dUTPase_bact"/>
    <property type="match status" value="1"/>
</dbReference>
<reference evidence="13" key="1">
    <citation type="submission" date="2020-11" db="EMBL/GenBank/DDBJ databases">
        <authorList>
            <person name="Tran Van P."/>
        </authorList>
    </citation>
    <scope>NUCLEOTIDE SEQUENCE</scope>
</reference>
<evidence type="ECO:0000256" key="9">
    <source>
        <dbReference type="ARBA" id="ARBA00023080"/>
    </source>
</evidence>
<evidence type="ECO:0000313" key="13">
    <source>
        <dbReference type="EMBL" id="CAD7235625.1"/>
    </source>
</evidence>
<evidence type="ECO:0000256" key="4">
    <source>
        <dbReference type="ARBA" id="ARBA00022741"/>
    </source>
</evidence>
<keyword evidence="10" id="KW-0238">DNA-binding</keyword>
<dbReference type="GO" id="GO:0000287">
    <property type="term" value="F:magnesium ion binding"/>
    <property type="evidence" value="ECO:0007669"/>
    <property type="project" value="UniProtKB-UniRule"/>
</dbReference>
<comment type="pathway">
    <text evidence="1 12">Pyrimidine metabolism; dUMP biosynthesis; dUMP from dCTP (dUTP route): step 2/2.</text>
</comment>
<dbReference type="InterPro" id="IPR029054">
    <property type="entry name" value="dUTPase-like"/>
</dbReference>
<dbReference type="FunFam" id="2.70.40.10:FF:000002">
    <property type="entry name" value="dUTP diphosphatase"/>
    <property type="match status" value="1"/>
</dbReference>